<evidence type="ECO:0000313" key="3">
    <source>
        <dbReference type="EMBL" id="VDP54703.1"/>
    </source>
</evidence>
<keyword evidence="1" id="KW-0175">Coiled coil</keyword>
<evidence type="ECO:0000313" key="4">
    <source>
        <dbReference type="Proteomes" id="UP000279833"/>
    </source>
</evidence>
<proteinExistence type="predicted"/>
<dbReference type="WBParaSite" id="SCUD_0001394901-mRNA-1">
    <property type="protein sequence ID" value="SCUD_0001394901-mRNA-1"/>
    <property type="gene ID" value="SCUD_0001394901"/>
</dbReference>
<evidence type="ECO:0000256" key="1">
    <source>
        <dbReference type="SAM" id="Coils"/>
    </source>
</evidence>
<dbReference type="AlphaFoldDB" id="A0A183KG00"/>
<name>A0A183KG00_9TREM</name>
<reference evidence="5" key="1">
    <citation type="submission" date="2016-06" db="UniProtKB">
        <authorList>
            <consortium name="WormBaseParasite"/>
        </authorList>
    </citation>
    <scope>IDENTIFICATION</scope>
</reference>
<protein>
    <submittedName>
        <fullName evidence="3 5">Uncharacterized protein</fullName>
    </submittedName>
</protein>
<dbReference type="Proteomes" id="UP000279833">
    <property type="component" value="Unassembled WGS sequence"/>
</dbReference>
<accession>A0A183KG00</accession>
<reference evidence="3 4" key="2">
    <citation type="submission" date="2018-11" db="EMBL/GenBank/DDBJ databases">
        <authorList>
            <consortium name="Pathogen Informatics"/>
        </authorList>
    </citation>
    <scope>NUCLEOTIDE SEQUENCE [LARGE SCALE GENOMIC DNA]</scope>
    <source>
        <strain evidence="3">Dakar</strain>
        <strain evidence="4">Dakar, Senegal</strain>
    </source>
</reference>
<feature type="coiled-coil region" evidence="1">
    <location>
        <begin position="5"/>
        <end position="50"/>
    </location>
</feature>
<evidence type="ECO:0000256" key="2">
    <source>
        <dbReference type="SAM" id="MobiDB-lite"/>
    </source>
</evidence>
<sequence>MTTERQQVQQLLLKKRTQRQQLTRQTRKEKVEAQTRYTEANNQVKSITDDKQKYVGDLATTAEKSARQGNLRQPYDTTKELTGNYGKPERPVKDKEGKTINDIKELNRLVGYFEELLNRSVPVNLLNIKAAPTDLSMDVSPLMIEEIRTAIKEIESEKAAESDNIPDEALKADMEAAANILHVLFRKICEEKQVPID</sequence>
<evidence type="ECO:0000313" key="5">
    <source>
        <dbReference type="WBParaSite" id="SCUD_0001394901-mRNA-1"/>
    </source>
</evidence>
<gene>
    <name evidence="3" type="ORF">SCUD_LOCUS13946</name>
</gene>
<feature type="region of interest" description="Disordered" evidence="2">
    <location>
        <begin position="76"/>
        <end position="95"/>
    </location>
</feature>
<dbReference type="EMBL" id="UZAK01036282">
    <property type="protein sequence ID" value="VDP54703.1"/>
    <property type="molecule type" value="Genomic_DNA"/>
</dbReference>
<organism evidence="5">
    <name type="scientific">Schistosoma curassoni</name>
    <dbReference type="NCBI Taxonomy" id="6186"/>
    <lineage>
        <taxon>Eukaryota</taxon>
        <taxon>Metazoa</taxon>
        <taxon>Spiralia</taxon>
        <taxon>Lophotrochozoa</taxon>
        <taxon>Platyhelminthes</taxon>
        <taxon>Trematoda</taxon>
        <taxon>Digenea</taxon>
        <taxon>Strigeidida</taxon>
        <taxon>Schistosomatoidea</taxon>
        <taxon>Schistosomatidae</taxon>
        <taxon>Schistosoma</taxon>
    </lineage>
</organism>
<keyword evidence="4" id="KW-1185">Reference proteome</keyword>